<dbReference type="EMBL" id="QXFK01000018">
    <property type="protein sequence ID" value="RIV77191.1"/>
    <property type="molecule type" value="Genomic_DNA"/>
</dbReference>
<evidence type="ECO:0000313" key="2">
    <source>
        <dbReference type="EMBL" id="RIV77191.1"/>
    </source>
</evidence>
<accession>A0A418NGL1</accession>
<comment type="caution">
    <text evidence="2">The sequence shown here is derived from an EMBL/GenBank/DDBJ whole genome shotgun (WGS) entry which is preliminary data.</text>
</comment>
<evidence type="ECO:0000313" key="3">
    <source>
        <dbReference type="Proteomes" id="UP000285092"/>
    </source>
</evidence>
<gene>
    <name evidence="2" type="ORF">D2V04_12070</name>
</gene>
<keyword evidence="3" id="KW-1185">Reference proteome</keyword>
<dbReference type="Gene3D" id="6.10.280.50">
    <property type="match status" value="1"/>
</dbReference>
<organism evidence="2 3">
    <name type="scientific">Pelagerythrobacter aerophilus</name>
    <dbReference type="NCBI Taxonomy" id="2306995"/>
    <lineage>
        <taxon>Bacteria</taxon>
        <taxon>Pseudomonadati</taxon>
        <taxon>Pseudomonadota</taxon>
        <taxon>Alphaproteobacteria</taxon>
        <taxon>Sphingomonadales</taxon>
        <taxon>Erythrobacteraceae</taxon>
        <taxon>Pelagerythrobacter</taxon>
    </lineage>
</organism>
<dbReference type="OrthoDB" id="7392037at2"/>
<protein>
    <submittedName>
        <fullName evidence="2">DUF465 domain-containing protein</fullName>
    </submittedName>
</protein>
<proteinExistence type="predicted"/>
<dbReference type="InterPro" id="IPR007420">
    <property type="entry name" value="DUF465"/>
</dbReference>
<feature type="compositionally biased region" description="Polar residues" evidence="1">
    <location>
        <begin position="1"/>
        <end position="10"/>
    </location>
</feature>
<dbReference type="AlphaFoldDB" id="A0A418NGL1"/>
<sequence>MVSSHASALQNKHAGLESRLREEMNRPSPDAAAIQAIKRQKLRIKEELAEI</sequence>
<name>A0A418NGL1_9SPHN</name>
<dbReference type="InterPro" id="IPR038444">
    <property type="entry name" value="DUF465_sf"/>
</dbReference>
<reference evidence="2 3" key="1">
    <citation type="submission" date="2018-08" db="EMBL/GenBank/DDBJ databases">
        <title>Altererythrobacter sp.Ery1 and Ery12, the genome sequencing of novel strains in genus Alterythrobacter.</title>
        <authorList>
            <person name="Cheng H."/>
            <person name="Wu Y.-H."/>
            <person name="Fang C."/>
            <person name="Xu X.-W."/>
        </authorList>
    </citation>
    <scope>NUCLEOTIDE SEQUENCE [LARGE SCALE GENOMIC DNA]</scope>
    <source>
        <strain evidence="2 3">Ery1</strain>
    </source>
</reference>
<dbReference type="Pfam" id="PF04325">
    <property type="entry name" value="DUF465"/>
    <property type="match status" value="1"/>
</dbReference>
<dbReference type="Proteomes" id="UP000285092">
    <property type="component" value="Unassembled WGS sequence"/>
</dbReference>
<feature type="region of interest" description="Disordered" evidence="1">
    <location>
        <begin position="1"/>
        <end position="32"/>
    </location>
</feature>
<feature type="compositionally biased region" description="Basic and acidic residues" evidence="1">
    <location>
        <begin position="14"/>
        <end position="25"/>
    </location>
</feature>
<evidence type="ECO:0000256" key="1">
    <source>
        <dbReference type="SAM" id="MobiDB-lite"/>
    </source>
</evidence>